<evidence type="ECO:0000256" key="1">
    <source>
        <dbReference type="SAM" id="MobiDB-lite"/>
    </source>
</evidence>
<proteinExistence type="predicted"/>
<feature type="region of interest" description="Disordered" evidence="1">
    <location>
        <begin position="1"/>
        <end position="23"/>
    </location>
</feature>
<accession>A0A1U1PQ87</accession>
<evidence type="ECO:0000313" key="3">
    <source>
        <dbReference type="Proteomes" id="UP000190074"/>
    </source>
</evidence>
<dbReference type="AlphaFoldDB" id="A0A1U1PQ87"/>
<dbReference type="Proteomes" id="UP000190074">
    <property type="component" value="Unassembled WGS sequence"/>
</dbReference>
<reference evidence="2 3" key="1">
    <citation type="submission" date="2016-11" db="EMBL/GenBank/DDBJ databases">
        <authorList>
            <consortium name="Pathogen Informatics"/>
        </authorList>
    </citation>
    <scope>NUCLEOTIDE SEQUENCE [LARGE SCALE GENOMIC DNA]</scope>
    <source>
        <strain evidence="2 3">911</strain>
    </source>
</reference>
<name>A0A1U1PQ87_9MYCO</name>
<sequence length="63" mass="7343">MPLQRRARIPNTEGRRRRREGSTTVITPKSIRGRITFMTDHDMKTIAKWVRWNDQEEGASGSC</sequence>
<dbReference type="EMBL" id="FVGW01000007">
    <property type="protein sequence ID" value="SKM34081.1"/>
    <property type="molecule type" value="Genomic_DNA"/>
</dbReference>
<gene>
    <name evidence="2" type="ORF">SAMEA2259716_03611</name>
</gene>
<evidence type="ECO:0000313" key="2">
    <source>
        <dbReference type="EMBL" id="SKM34081.1"/>
    </source>
</evidence>
<protein>
    <submittedName>
        <fullName evidence="2">Uncharacterized protein</fullName>
    </submittedName>
</protein>
<organism evidence="2 3">
    <name type="scientific">Mycobacteroides abscessus subsp. massiliense</name>
    <dbReference type="NCBI Taxonomy" id="1962118"/>
    <lineage>
        <taxon>Bacteria</taxon>
        <taxon>Bacillati</taxon>
        <taxon>Actinomycetota</taxon>
        <taxon>Actinomycetes</taxon>
        <taxon>Mycobacteriales</taxon>
        <taxon>Mycobacteriaceae</taxon>
        <taxon>Mycobacteroides</taxon>
        <taxon>Mycobacteroides abscessus</taxon>
    </lineage>
</organism>